<dbReference type="EMBL" id="BAAAYU010000005">
    <property type="protein sequence ID" value="GAA3637956.1"/>
    <property type="molecule type" value="Genomic_DNA"/>
</dbReference>
<proteinExistence type="predicted"/>
<sequence>MLRDTFCGPVDSDLAAAAAHLAHASAHLDELAFVARALPATTDWDSGAAREFHTRAVEWMGRVTSLRCLAETARIDTERARDASRWWADCV</sequence>
<protein>
    <submittedName>
        <fullName evidence="1">Uncharacterized protein</fullName>
    </submittedName>
</protein>
<dbReference type="RefSeq" id="WP_344738425.1">
    <property type="nucleotide sequence ID" value="NZ_BAAAYU010000005.1"/>
</dbReference>
<reference evidence="2" key="1">
    <citation type="journal article" date="2019" name="Int. J. Syst. Evol. Microbiol.">
        <title>The Global Catalogue of Microorganisms (GCM) 10K type strain sequencing project: providing services to taxonomists for standard genome sequencing and annotation.</title>
        <authorList>
            <consortium name="The Broad Institute Genomics Platform"/>
            <consortium name="The Broad Institute Genome Sequencing Center for Infectious Disease"/>
            <person name="Wu L."/>
            <person name="Ma J."/>
        </authorList>
    </citation>
    <scope>NUCLEOTIDE SEQUENCE [LARGE SCALE GENOMIC DNA]</scope>
    <source>
        <strain evidence="2">JCM 16544</strain>
    </source>
</reference>
<evidence type="ECO:0000313" key="1">
    <source>
        <dbReference type="EMBL" id="GAA3637956.1"/>
    </source>
</evidence>
<name>A0ABP7AR52_9MICO</name>
<comment type="caution">
    <text evidence="1">The sequence shown here is derived from an EMBL/GenBank/DDBJ whole genome shotgun (WGS) entry which is preliminary data.</text>
</comment>
<accession>A0ABP7AR52</accession>
<gene>
    <name evidence="1" type="ORF">GCM10022200_21680</name>
</gene>
<dbReference type="Proteomes" id="UP001501697">
    <property type="component" value="Unassembled WGS sequence"/>
</dbReference>
<organism evidence="1 2">
    <name type="scientific">Microbacterium awajiense</name>
    <dbReference type="NCBI Taxonomy" id="415214"/>
    <lineage>
        <taxon>Bacteria</taxon>
        <taxon>Bacillati</taxon>
        <taxon>Actinomycetota</taxon>
        <taxon>Actinomycetes</taxon>
        <taxon>Micrococcales</taxon>
        <taxon>Microbacteriaceae</taxon>
        <taxon>Microbacterium</taxon>
    </lineage>
</organism>
<evidence type="ECO:0000313" key="2">
    <source>
        <dbReference type="Proteomes" id="UP001501697"/>
    </source>
</evidence>
<keyword evidence="2" id="KW-1185">Reference proteome</keyword>